<feature type="coiled-coil region" evidence="1">
    <location>
        <begin position="36"/>
        <end position="70"/>
    </location>
</feature>
<keyword evidence="1" id="KW-0175">Coiled coil</keyword>
<comment type="caution">
    <text evidence="3">The sequence shown here is derived from an EMBL/GenBank/DDBJ whole genome shotgun (WGS) entry which is preliminary data.</text>
</comment>
<dbReference type="Proteomes" id="UP000694044">
    <property type="component" value="Unassembled WGS sequence"/>
</dbReference>
<sequence length="643" mass="70985">MVGLRCLALLLVSTHFLQIWGSAPDTFDTEDTSALNRVLEVEIEATEQQLELYQQKAELLRTAMREIQRQPAMARASNAQEFGLEATATQHRRPRSREAPQLFSDWFDPQGTFTRNSARVLTQLISFRPNASPVGRRQQMAARRRTNADDESPLQFLLVLDQDSTVLRLFHPTTFALMWQHALNLRSSSQDNGEFQVADMFFVSDRSVHLALLSTSGDLALFKLRLWHSRRIVAGDLRRLKPLRDLEENHLQCPAGQDSLNTMDAPQLPWLQQSSASLTSPATGKYLHVDVERVFGATLHHDCKYDRGKVAVVPLYSRVVVVASDNSGQHLSFFHGDNGTSIQDIRTQASPHDGGVVHLEPIQSSRGLVALATQRRVVFVDITAPRLVPVVCGAPGRHQFTSVAADPLRPTIFYAGTSTGRALVYKLHNLGAWRQRTDMSDREPRGPVACTLVDQLLPRRPPSPAFGRELPAVVQTLPGFLVLGVGSRLALYQLSASSENVQPTYLSERSLLDPFALALDGSSRPRILGVSAANDLVVHSTAFAVLVADANGSRRVDIYESRIPPPGTNLDLSWIRVPAMMVCALAAMFWQQKGRLVCSAGGRSGFNEAELAGLLSGRGGRVPSISSMKRGGINTNRRANDWY</sequence>
<evidence type="ECO:0000256" key="1">
    <source>
        <dbReference type="SAM" id="Coils"/>
    </source>
</evidence>
<evidence type="ECO:0000313" key="3">
    <source>
        <dbReference type="EMBL" id="KAG7381994.1"/>
    </source>
</evidence>
<keyword evidence="4" id="KW-1185">Reference proteome</keyword>
<dbReference type="AlphaFoldDB" id="A0A8T1VRE9"/>
<accession>A0A8T1VRE9</accession>
<organism evidence="3 4">
    <name type="scientific">Phytophthora pseudosyringae</name>
    <dbReference type="NCBI Taxonomy" id="221518"/>
    <lineage>
        <taxon>Eukaryota</taxon>
        <taxon>Sar</taxon>
        <taxon>Stramenopiles</taxon>
        <taxon>Oomycota</taxon>
        <taxon>Peronosporomycetes</taxon>
        <taxon>Peronosporales</taxon>
        <taxon>Peronosporaceae</taxon>
        <taxon>Phytophthora</taxon>
    </lineage>
</organism>
<proteinExistence type="predicted"/>
<feature type="chain" id="PRO_5035809546" evidence="2">
    <location>
        <begin position="22"/>
        <end position="643"/>
    </location>
</feature>
<dbReference type="EMBL" id="JAGDFM010000224">
    <property type="protein sequence ID" value="KAG7381994.1"/>
    <property type="molecule type" value="Genomic_DNA"/>
</dbReference>
<gene>
    <name evidence="3" type="ORF">PHYPSEUDO_005408</name>
</gene>
<keyword evidence="2" id="KW-0732">Signal</keyword>
<feature type="signal peptide" evidence="2">
    <location>
        <begin position="1"/>
        <end position="21"/>
    </location>
</feature>
<name>A0A8T1VRE9_9STRA</name>
<dbReference type="OrthoDB" id="65778at2759"/>
<evidence type="ECO:0000256" key="2">
    <source>
        <dbReference type="SAM" id="SignalP"/>
    </source>
</evidence>
<reference evidence="3" key="1">
    <citation type="submission" date="2021-02" db="EMBL/GenBank/DDBJ databases">
        <authorList>
            <person name="Palmer J.M."/>
        </authorList>
    </citation>
    <scope>NUCLEOTIDE SEQUENCE</scope>
    <source>
        <strain evidence="3">SCRP734</strain>
    </source>
</reference>
<protein>
    <submittedName>
        <fullName evidence="3">Uncharacterized protein</fullName>
    </submittedName>
</protein>
<evidence type="ECO:0000313" key="4">
    <source>
        <dbReference type="Proteomes" id="UP000694044"/>
    </source>
</evidence>